<sequence length="412" mass="45640">MRRPPRPPTSIALDDNFDAVTTEAPTEWNVQYRELEYEESISGYQNYVNEIERKMSNEDELHRQEICERRPAPLSSARTNGYVYRNENDSGSKAGGRNGRKSLGGGESPQNARKVSGRKGKIEVFEERVMHDGPERTISLWRERVAESSRGGSRTGGDESSVADSHIRRRTPSTPSLRRIVSDGPMGNGSNASLTRNHRGSELHASKATYERSEYMVEYRPNHKDGTLMPILAHSESVSTVPYASMIINTRPFSPEAGPRSPVSPTSPARKRAHGRSSLDRSEFVMTYPQTPPRSGSTLSSPGPKLPKPMHRQSSSLSKNVSGSVDAMAVSVDGAKTTTTSPVELILASCEPSLLHIAPTLLELGIQRMEHLRAIARLSEETRNREVKEYALCRGVTVVEWAILLDKLHTLL</sequence>
<reference evidence="2 3" key="1">
    <citation type="journal article" date="2012" name="Science">
        <title>The Paleozoic origin of enzymatic lignin decomposition reconstructed from 31 fungal genomes.</title>
        <authorList>
            <person name="Floudas D."/>
            <person name="Binder M."/>
            <person name="Riley R."/>
            <person name="Barry K."/>
            <person name="Blanchette R.A."/>
            <person name="Henrissat B."/>
            <person name="Martinez A.T."/>
            <person name="Otillar R."/>
            <person name="Spatafora J.W."/>
            <person name="Yadav J.S."/>
            <person name="Aerts A."/>
            <person name="Benoit I."/>
            <person name="Boyd A."/>
            <person name="Carlson A."/>
            <person name="Copeland A."/>
            <person name="Coutinho P.M."/>
            <person name="de Vries R.P."/>
            <person name="Ferreira P."/>
            <person name="Findley K."/>
            <person name="Foster B."/>
            <person name="Gaskell J."/>
            <person name="Glotzer D."/>
            <person name="Gorecki P."/>
            <person name="Heitman J."/>
            <person name="Hesse C."/>
            <person name="Hori C."/>
            <person name="Igarashi K."/>
            <person name="Jurgens J.A."/>
            <person name="Kallen N."/>
            <person name="Kersten P."/>
            <person name="Kohler A."/>
            <person name="Kuees U."/>
            <person name="Kumar T.K.A."/>
            <person name="Kuo A."/>
            <person name="LaButti K."/>
            <person name="Larrondo L.F."/>
            <person name="Lindquist E."/>
            <person name="Ling A."/>
            <person name="Lombard V."/>
            <person name="Lucas S."/>
            <person name="Lundell T."/>
            <person name="Martin R."/>
            <person name="McLaughlin D.J."/>
            <person name="Morgenstern I."/>
            <person name="Morin E."/>
            <person name="Murat C."/>
            <person name="Nagy L.G."/>
            <person name="Nolan M."/>
            <person name="Ohm R.A."/>
            <person name="Patyshakuliyeva A."/>
            <person name="Rokas A."/>
            <person name="Ruiz-Duenas F.J."/>
            <person name="Sabat G."/>
            <person name="Salamov A."/>
            <person name="Samejima M."/>
            <person name="Schmutz J."/>
            <person name="Slot J.C."/>
            <person name="St John F."/>
            <person name="Stenlid J."/>
            <person name="Sun H."/>
            <person name="Sun S."/>
            <person name="Syed K."/>
            <person name="Tsang A."/>
            <person name="Wiebenga A."/>
            <person name="Young D."/>
            <person name="Pisabarro A."/>
            <person name="Eastwood D.C."/>
            <person name="Martin F."/>
            <person name="Cullen D."/>
            <person name="Grigoriev I.V."/>
            <person name="Hibbett D.S."/>
        </authorList>
    </citation>
    <scope>NUCLEOTIDE SEQUENCE</scope>
    <source>
        <strain evidence="3">FP-58527</strain>
    </source>
</reference>
<feature type="region of interest" description="Disordered" evidence="1">
    <location>
        <begin position="145"/>
        <end position="207"/>
    </location>
</feature>
<dbReference type="STRING" id="743788.S8G525"/>
<accession>S8G525</accession>
<proteinExistence type="predicted"/>
<feature type="compositionally biased region" description="Basic and acidic residues" evidence="1">
    <location>
        <begin position="59"/>
        <end position="71"/>
    </location>
</feature>
<evidence type="ECO:0000313" key="3">
    <source>
        <dbReference type="Proteomes" id="UP000015241"/>
    </source>
</evidence>
<dbReference type="HOGENOM" id="CLU_628557_0_0_1"/>
<dbReference type="InParanoid" id="S8G525"/>
<dbReference type="OrthoDB" id="2989516at2759"/>
<name>S8G525_FOMSC</name>
<feature type="compositionally biased region" description="Gly residues" evidence="1">
    <location>
        <begin position="93"/>
        <end position="107"/>
    </location>
</feature>
<feature type="region of interest" description="Disordered" evidence="1">
    <location>
        <begin position="59"/>
        <end position="120"/>
    </location>
</feature>
<evidence type="ECO:0000256" key="1">
    <source>
        <dbReference type="SAM" id="MobiDB-lite"/>
    </source>
</evidence>
<dbReference type="Proteomes" id="UP000015241">
    <property type="component" value="Unassembled WGS sequence"/>
</dbReference>
<evidence type="ECO:0000313" key="2">
    <source>
        <dbReference type="EMBL" id="EPT05335.1"/>
    </source>
</evidence>
<organism evidence="2 3">
    <name type="scientific">Fomitopsis schrenkii</name>
    <name type="common">Brown rot fungus</name>
    <dbReference type="NCBI Taxonomy" id="2126942"/>
    <lineage>
        <taxon>Eukaryota</taxon>
        <taxon>Fungi</taxon>
        <taxon>Dikarya</taxon>
        <taxon>Basidiomycota</taxon>
        <taxon>Agaricomycotina</taxon>
        <taxon>Agaricomycetes</taxon>
        <taxon>Polyporales</taxon>
        <taxon>Fomitopsis</taxon>
    </lineage>
</organism>
<dbReference type="AlphaFoldDB" id="S8G525"/>
<gene>
    <name evidence="2" type="ORF">FOMPIDRAFT_1139509</name>
</gene>
<feature type="region of interest" description="Disordered" evidence="1">
    <location>
        <begin position="252"/>
        <end position="322"/>
    </location>
</feature>
<dbReference type="EMBL" id="KE504124">
    <property type="protein sequence ID" value="EPT05335.1"/>
    <property type="molecule type" value="Genomic_DNA"/>
</dbReference>
<protein>
    <submittedName>
        <fullName evidence="2">Uncharacterized protein</fullName>
    </submittedName>
</protein>
<dbReference type="eggNOG" id="ENOG502T04K">
    <property type="taxonomic scope" value="Eukaryota"/>
</dbReference>
<keyword evidence="3" id="KW-1185">Reference proteome</keyword>